<dbReference type="Proteomes" id="UP000253562">
    <property type="component" value="Unassembled WGS sequence"/>
</dbReference>
<accession>A0A368KP99</accession>
<evidence type="ECO:0000313" key="4">
    <source>
        <dbReference type="EMBL" id="RCS42243.1"/>
    </source>
</evidence>
<dbReference type="InterPro" id="IPR049492">
    <property type="entry name" value="BD-FAE-like_dom"/>
</dbReference>
<evidence type="ECO:0000256" key="1">
    <source>
        <dbReference type="ARBA" id="ARBA00010515"/>
    </source>
</evidence>
<evidence type="ECO:0000313" key="5">
    <source>
        <dbReference type="Proteomes" id="UP000253562"/>
    </source>
</evidence>
<dbReference type="OrthoDB" id="9815425at2"/>
<organism evidence="4 5">
    <name type="scientific">Bremerella cremea</name>
    <dbReference type="NCBI Taxonomy" id="1031537"/>
    <lineage>
        <taxon>Bacteria</taxon>
        <taxon>Pseudomonadati</taxon>
        <taxon>Planctomycetota</taxon>
        <taxon>Planctomycetia</taxon>
        <taxon>Pirellulales</taxon>
        <taxon>Pirellulaceae</taxon>
        <taxon>Bremerella</taxon>
    </lineage>
</organism>
<reference evidence="4 5" key="1">
    <citation type="submission" date="2018-07" db="EMBL/GenBank/DDBJ databases">
        <title>Comparative genomes isolates from brazilian mangrove.</title>
        <authorList>
            <person name="De Araujo J.E."/>
            <person name="Taketani R.G."/>
            <person name="Silva M.C.P."/>
            <person name="Lourenco M.V."/>
            <person name="Oliveira V.M."/>
            <person name="Andreote F.D."/>
        </authorList>
    </citation>
    <scope>NUCLEOTIDE SEQUENCE [LARGE SCALE GENOMIC DNA]</scope>
    <source>
        <strain evidence="4 5">HEX PRIS-MGV</strain>
    </source>
</reference>
<comment type="similarity">
    <text evidence="1">Belongs to the 'GDXG' lipolytic enzyme family.</text>
</comment>
<evidence type="ECO:0000259" key="3">
    <source>
        <dbReference type="Pfam" id="PF20434"/>
    </source>
</evidence>
<dbReference type="GO" id="GO:0004806">
    <property type="term" value="F:triacylglycerol lipase activity"/>
    <property type="evidence" value="ECO:0007669"/>
    <property type="project" value="TreeGrafter"/>
</dbReference>
<dbReference type="PANTHER" id="PTHR48081:SF30">
    <property type="entry name" value="ACETYL-HYDROLASE LIPR-RELATED"/>
    <property type="match status" value="1"/>
</dbReference>
<dbReference type="InterPro" id="IPR050300">
    <property type="entry name" value="GDXG_lipolytic_enzyme"/>
</dbReference>
<dbReference type="PANTHER" id="PTHR48081">
    <property type="entry name" value="AB HYDROLASE SUPERFAMILY PROTEIN C4A8.06C"/>
    <property type="match status" value="1"/>
</dbReference>
<dbReference type="Pfam" id="PF20434">
    <property type="entry name" value="BD-FAE"/>
    <property type="match status" value="1"/>
</dbReference>
<dbReference type="Gene3D" id="3.40.50.1820">
    <property type="entry name" value="alpha/beta hydrolase"/>
    <property type="match status" value="1"/>
</dbReference>
<proteinExistence type="inferred from homology"/>
<dbReference type="SUPFAM" id="SSF53474">
    <property type="entry name" value="alpha/beta-Hydrolases"/>
    <property type="match status" value="1"/>
</dbReference>
<gene>
    <name evidence="4" type="ORF">DTL42_20430</name>
</gene>
<dbReference type="EMBL" id="QPEX01000044">
    <property type="protein sequence ID" value="RCS42243.1"/>
    <property type="molecule type" value="Genomic_DNA"/>
</dbReference>
<dbReference type="InterPro" id="IPR029058">
    <property type="entry name" value="AB_hydrolase_fold"/>
</dbReference>
<evidence type="ECO:0000256" key="2">
    <source>
        <dbReference type="ARBA" id="ARBA00022801"/>
    </source>
</evidence>
<protein>
    <submittedName>
        <fullName evidence="4">Alpha/beta hydrolase</fullName>
    </submittedName>
</protein>
<feature type="domain" description="BD-FAE-like" evidence="3">
    <location>
        <begin position="65"/>
        <end position="166"/>
    </location>
</feature>
<sequence length="294" mass="32285">MKLPPHNPSLREPIMSSPWKLASVVLLLLGTGVLSAAAPSGEPTVYKEVDGRPLKLYITKPDDWQKSDSRPAIVFFHGGGWVGGAPGQFTEHSKHLAKQGMVTVQVEYRLLDRKNNDPPTICIEDALDAMRWVRSHAEELGIDPNRIATAGGSAGGHLAAYLGTVDVRQAGVSTKPNAMVLFNPVYDNGPDGWGTQRVKDRYQEFSPAHNISADDPPHLVFLGSQDKLIPVATAENFQQQMQDAGVRSELRIYQGQGHGFFNHGKDNNRWYNATIEETDKFLQSLGWITPPPAS</sequence>
<dbReference type="AlphaFoldDB" id="A0A368KP99"/>
<keyword evidence="2 4" id="KW-0378">Hydrolase</keyword>
<name>A0A368KP99_9BACT</name>
<comment type="caution">
    <text evidence="4">The sequence shown here is derived from an EMBL/GenBank/DDBJ whole genome shotgun (WGS) entry which is preliminary data.</text>
</comment>